<dbReference type="PANTHER" id="PTHR31297">
    <property type="entry name" value="GLUCAN ENDO-1,6-BETA-GLUCOSIDASE B"/>
    <property type="match status" value="1"/>
</dbReference>
<dbReference type="InterPro" id="IPR050386">
    <property type="entry name" value="Glycosyl_hydrolase_5"/>
</dbReference>
<dbReference type="GO" id="GO:0009986">
    <property type="term" value="C:cell surface"/>
    <property type="evidence" value="ECO:0007669"/>
    <property type="project" value="TreeGrafter"/>
</dbReference>
<evidence type="ECO:0000259" key="5">
    <source>
        <dbReference type="Pfam" id="PF00150"/>
    </source>
</evidence>
<reference evidence="6 7" key="1">
    <citation type="submission" date="2017-12" db="EMBL/GenBank/DDBJ databases">
        <title>The genome sequence of Caulobacter sp. 410.</title>
        <authorList>
            <person name="Gao J."/>
            <person name="Mao X."/>
            <person name="Sun J."/>
        </authorList>
    </citation>
    <scope>NUCLEOTIDE SEQUENCE [LARGE SCALE GENOMIC DNA]</scope>
    <source>
        <strain evidence="6 7">410</strain>
    </source>
</reference>
<gene>
    <name evidence="6" type="ORF">SGCZBJ_07435</name>
</gene>
<dbReference type="RefSeq" id="WP_101717396.1">
    <property type="nucleotide sequence ID" value="NZ_PJRS01000015.1"/>
</dbReference>
<dbReference type="EMBL" id="PJRS01000015">
    <property type="protein sequence ID" value="PLR27519.1"/>
    <property type="molecule type" value="Genomic_DNA"/>
</dbReference>
<comment type="caution">
    <text evidence="6">The sequence shown here is derived from an EMBL/GenBank/DDBJ whole genome shotgun (WGS) entry which is preliminary data.</text>
</comment>
<dbReference type="SUPFAM" id="SSF51445">
    <property type="entry name" value="(Trans)glycosidases"/>
    <property type="match status" value="1"/>
</dbReference>
<keyword evidence="1 3" id="KW-0378">Hydrolase</keyword>
<name>A0A2N5DN89_9CAUL</name>
<keyword evidence="7" id="KW-1185">Reference proteome</keyword>
<comment type="similarity">
    <text evidence="3">Belongs to the glycosyl hydrolase 5 (cellulase A) family.</text>
</comment>
<keyword evidence="2 3" id="KW-0326">Glycosidase</keyword>
<evidence type="ECO:0000313" key="6">
    <source>
        <dbReference type="EMBL" id="PLR27519.1"/>
    </source>
</evidence>
<feature type="signal peptide" evidence="4">
    <location>
        <begin position="1"/>
        <end position="21"/>
    </location>
</feature>
<sequence>MKFAAVLAAAASLLAVSSAFAADPAAPPSGLQWLKAKDGRIVDETGAPVILRGMGLGGWMLQEGYMLRLSKLGQEHVIRGKVAALVGADREAAIHTAWLDNHTTKADIDYMAAAGFNSVRLPMHYALLTLPADQEPVPGADTWKEDGFRRIDDLLAWTKAAGMHLILDLHAAPGGQGNDLAISDRDPAKPSLWESPENQRKTIALWKKLADRYKDEPAIGAYDVLNEPNWDFDKPAAKNGCGDEKQDLLWDFQRRVTAAIREVDQRHLVIIEGNCWGNNYKSMGKPWDGNMALSFHKYWNRNDEAALEPFLKLREETGLPVWLGESGENSNVWFADAIRLVESHGVGWAFWPQKKIGFNQPLQIEVGPDYDAVAATLTGEAMAPVSADKAYAVLMKLASHDVRFENNTAYPDVLDAMLRQPHDATARPFKPHRIAAKGGTIRAVDYDLGPIGKAYWDKDAANYHVATGGERTLWNNGRTGRNDGVDIALDGKGVTDFTAGEWLRYTVTADRAGTYAVRIEGRGPMTVSANGGAGAASGGSVGLLAGTNVLVLKSDGAAEAVSVSLNPLP</sequence>
<dbReference type="PANTHER" id="PTHR31297:SF13">
    <property type="entry name" value="PUTATIVE-RELATED"/>
    <property type="match status" value="1"/>
</dbReference>
<evidence type="ECO:0000256" key="4">
    <source>
        <dbReference type="SAM" id="SignalP"/>
    </source>
</evidence>
<evidence type="ECO:0000313" key="7">
    <source>
        <dbReference type="Proteomes" id="UP000234479"/>
    </source>
</evidence>
<dbReference type="GO" id="GO:0008422">
    <property type="term" value="F:beta-glucosidase activity"/>
    <property type="evidence" value="ECO:0007669"/>
    <property type="project" value="TreeGrafter"/>
</dbReference>
<dbReference type="Proteomes" id="UP000234479">
    <property type="component" value="Unassembled WGS sequence"/>
</dbReference>
<keyword evidence="4" id="KW-0732">Signal</keyword>
<evidence type="ECO:0000256" key="1">
    <source>
        <dbReference type="ARBA" id="ARBA00022801"/>
    </source>
</evidence>
<organism evidence="6 7">
    <name type="scientific">Caulobacter zeae</name>
    <dbReference type="NCBI Taxonomy" id="2055137"/>
    <lineage>
        <taxon>Bacteria</taxon>
        <taxon>Pseudomonadati</taxon>
        <taxon>Pseudomonadota</taxon>
        <taxon>Alphaproteobacteria</taxon>
        <taxon>Caulobacterales</taxon>
        <taxon>Caulobacteraceae</taxon>
        <taxon>Caulobacter</taxon>
    </lineage>
</organism>
<accession>A0A2N5DN89</accession>
<dbReference type="InterPro" id="IPR001547">
    <property type="entry name" value="Glyco_hydro_5"/>
</dbReference>
<evidence type="ECO:0000256" key="2">
    <source>
        <dbReference type="ARBA" id="ARBA00023295"/>
    </source>
</evidence>
<dbReference type="Gene3D" id="3.20.20.80">
    <property type="entry name" value="Glycosidases"/>
    <property type="match status" value="1"/>
</dbReference>
<proteinExistence type="inferred from homology"/>
<dbReference type="Pfam" id="PF00150">
    <property type="entry name" value="Cellulase"/>
    <property type="match status" value="1"/>
</dbReference>
<dbReference type="Gene3D" id="2.60.120.260">
    <property type="entry name" value="Galactose-binding domain-like"/>
    <property type="match status" value="1"/>
</dbReference>
<dbReference type="GO" id="GO:0005576">
    <property type="term" value="C:extracellular region"/>
    <property type="evidence" value="ECO:0007669"/>
    <property type="project" value="TreeGrafter"/>
</dbReference>
<dbReference type="OrthoDB" id="9800955at2"/>
<protein>
    <submittedName>
        <fullName evidence="6">Glycosyl hydrolase family 5</fullName>
    </submittedName>
</protein>
<feature type="chain" id="PRO_5014840247" evidence="4">
    <location>
        <begin position="22"/>
        <end position="569"/>
    </location>
</feature>
<dbReference type="GO" id="GO:0009251">
    <property type="term" value="P:glucan catabolic process"/>
    <property type="evidence" value="ECO:0007669"/>
    <property type="project" value="TreeGrafter"/>
</dbReference>
<dbReference type="AlphaFoldDB" id="A0A2N5DN89"/>
<feature type="domain" description="Glycoside hydrolase family 5" evidence="5">
    <location>
        <begin position="93"/>
        <end position="351"/>
    </location>
</feature>
<evidence type="ECO:0000256" key="3">
    <source>
        <dbReference type="RuleBase" id="RU361153"/>
    </source>
</evidence>
<dbReference type="InterPro" id="IPR017853">
    <property type="entry name" value="GH"/>
</dbReference>